<accession>A0A8D9B1U6</accession>
<keyword evidence="4 5" id="KW-0472">Membrane</keyword>
<evidence type="ECO:0000256" key="1">
    <source>
        <dbReference type="ARBA" id="ARBA00004141"/>
    </source>
</evidence>
<dbReference type="AlphaFoldDB" id="A0A8D9B1U6"/>
<sequence length="230" mass="25637">MSGYGDIESGGGGGAFDFSEKTIRLAFIRKVYSILMIQFINIDSHHPCRKVYSILMVQIGISATFIGLFTLHEPTKLWVYQHPALFLVSFVTMFVTLICISCCESVRRTYPMNIIFLGIFTLAESFLLGVISSKYNGELVFWAAAITCVICLSLTIFAFQTKVDFTMMGGVLFVCVIVLFVFGIVAMFFPGKIITLIYGACGAVLFSIYLIYDTQLMMGGNHRYSISPEE</sequence>
<keyword evidence="2 5" id="KW-0812">Transmembrane</keyword>
<protein>
    <submittedName>
        <fullName evidence="6">Protein lifeguard 2</fullName>
    </submittedName>
</protein>
<feature type="transmembrane region" description="Helical" evidence="5">
    <location>
        <begin position="195"/>
        <end position="212"/>
    </location>
</feature>
<feature type="transmembrane region" description="Helical" evidence="5">
    <location>
        <begin position="51"/>
        <end position="72"/>
    </location>
</feature>
<dbReference type="EMBL" id="HBUF01596304">
    <property type="protein sequence ID" value="CAG6774877.1"/>
    <property type="molecule type" value="Transcribed_RNA"/>
</dbReference>
<dbReference type="PANTHER" id="PTHR23291">
    <property type="entry name" value="BAX INHIBITOR-RELATED"/>
    <property type="match status" value="1"/>
</dbReference>
<proteinExistence type="inferred from homology"/>
<reference evidence="6" key="1">
    <citation type="submission" date="2021-05" db="EMBL/GenBank/DDBJ databases">
        <authorList>
            <person name="Alioto T."/>
            <person name="Alioto T."/>
            <person name="Gomez Garrido J."/>
        </authorList>
    </citation>
    <scope>NUCLEOTIDE SEQUENCE</scope>
</reference>
<evidence type="ECO:0000256" key="4">
    <source>
        <dbReference type="ARBA" id="ARBA00023136"/>
    </source>
</evidence>
<evidence type="ECO:0000256" key="3">
    <source>
        <dbReference type="ARBA" id="ARBA00022989"/>
    </source>
</evidence>
<feature type="transmembrane region" description="Helical" evidence="5">
    <location>
        <begin position="84"/>
        <end position="102"/>
    </location>
</feature>
<feature type="transmembrane region" description="Helical" evidence="5">
    <location>
        <begin position="114"/>
        <end position="133"/>
    </location>
</feature>
<dbReference type="Pfam" id="PF01027">
    <property type="entry name" value="Bax1-I"/>
    <property type="match status" value="1"/>
</dbReference>
<comment type="similarity">
    <text evidence="5">Belongs to the BI1 family.</text>
</comment>
<dbReference type="GO" id="GO:0016020">
    <property type="term" value="C:membrane"/>
    <property type="evidence" value="ECO:0007669"/>
    <property type="project" value="UniProtKB-SubCell"/>
</dbReference>
<organism evidence="6">
    <name type="scientific">Cacopsylla melanoneura</name>
    <dbReference type="NCBI Taxonomy" id="428564"/>
    <lineage>
        <taxon>Eukaryota</taxon>
        <taxon>Metazoa</taxon>
        <taxon>Ecdysozoa</taxon>
        <taxon>Arthropoda</taxon>
        <taxon>Hexapoda</taxon>
        <taxon>Insecta</taxon>
        <taxon>Pterygota</taxon>
        <taxon>Neoptera</taxon>
        <taxon>Paraneoptera</taxon>
        <taxon>Hemiptera</taxon>
        <taxon>Sternorrhyncha</taxon>
        <taxon>Psylloidea</taxon>
        <taxon>Psyllidae</taxon>
        <taxon>Psyllinae</taxon>
        <taxon>Cacopsylla</taxon>
    </lineage>
</organism>
<evidence type="ECO:0000313" key="6">
    <source>
        <dbReference type="EMBL" id="CAG6774877.1"/>
    </source>
</evidence>
<dbReference type="PANTHER" id="PTHR23291:SF47">
    <property type="entry name" value="TRANSMEMBRANE BAX INHIBITOR MOTIF CONTAINING 7"/>
    <property type="match status" value="1"/>
</dbReference>
<comment type="subcellular location">
    <subcellularLocation>
        <location evidence="1">Membrane</location>
        <topology evidence="1">Multi-pass membrane protein</topology>
    </subcellularLocation>
</comment>
<evidence type="ECO:0000256" key="5">
    <source>
        <dbReference type="RuleBase" id="RU004379"/>
    </source>
</evidence>
<name>A0A8D9B1U6_9HEMI</name>
<keyword evidence="3 5" id="KW-1133">Transmembrane helix</keyword>
<dbReference type="InterPro" id="IPR006214">
    <property type="entry name" value="Bax_inhibitor_1-related"/>
</dbReference>
<feature type="transmembrane region" description="Helical" evidence="5">
    <location>
        <begin position="139"/>
        <end position="159"/>
    </location>
</feature>
<dbReference type="CDD" id="cd10428">
    <property type="entry name" value="LFG_like"/>
    <property type="match status" value="1"/>
</dbReference>
<feature type="transmembrane region" description="Helical" evidence="5">
    <location>
        <begin position="171"/>
        <end position="189"/>
    </location>
</feature>
<evidence type="ECO:0000256" key="2">
    <source>
        <dbReference type="ARBA" id="ARBA00022692"/>
    </source>
</evidence>